<feature type="region of interest" description="Disordered" evidence="2">
    <location>
        <begin position="616"/>
        <end position="704"/>
    </location>
</feature>
<dbReference type="OMA" id="NQLLICE"/>
<name>A0A7J6QJ47_PEROL</name>
<accession>A0A7J6QJ47</accession>
<feature type="compositionally biased region" description="Acidic residues" evidence="2">
    <location>
        <begin position="655"/>
        <end position="681"/>
    </location>
</feature>
<reference evidence="3 4" key="1">
    <citation type="submission" date="2020-04" db="EMBL/GenBank/DDBJ databases">
        <title>Perkinsus olseni comparative genomics.</title>
        <authorList>
            <person name="Bogema D.R."/>
        </authorList>
    </citation>
    <scope>NUCLEOTIDE SEQUENCE [LARGE SCALE GENOMIC DNA]</scope>
    <source>
        <strain evidence="3 4">ATCC PRA-207</strain>
    </source>
</reference>
<feature type="region of interest" description="Disordered" evidence="2">
    <location>
        <begin position="515"/>
        <end position="548"/>
    </location>
</feature>
<comment type="caution">
    <text evidence="3">The sequence shown here is derived from an EMBL/GenBank/DDBJ whole genome shotgun (WGS) entry which is preliminary data.</text>
</comment>
<proteinExistence type="predicted"/>
<evidence type="ECO:0000313" key="3">
    <source>
        <dbReference type="EMBL" id="KAF4708644.1"/>
    </source>
</evidence>
<feature type="compositionally biased region" description="Basic and acidic residues" evidence="2">
    <location>
        <begin position="898"/>
        <end position="910"/>
    </location>
</feature>
<gene>
    <name evidence="3" type="ORF">FOZ63_028910</name>
</gene>
<protein>
    <submittedName>
        <fullName evidence="3">Uncharacterized protein</fullName>
    </submittedName>
</protein>
<sequence length="910" mass="99182">MLQSLDIDAWSLQVLRQKLTADSGTADIVSAEPTPEDREKLRSDGALSEECHGDETLMNLCLEYCGRYGCPYSTGLSSVVTACRGITEEDPALDLMQLVHYITRRLCSTSKGGLLRAVINYFNMPAETAETMDELVATGLASVCSSWKAALRLWASLVFSEQPAATVPLVAAAYVTEFGSAGLDADDVGKLLRSAEAFKVPESFVAQWEGDNGEEAALLVEPKLIATVLQNKFKRDVRGSSDETVVDGLFWYSLDGHPIYEAGASDSTNGDTFVLLDARGSDCVARCELQPVVEAYWIQRTVQPKRRPTLPTEDWMKELDELDASTSPADDEPVDKPKLEYIRKERPVVVHRLRGKFAVTIDGDADYDSATPEREALLGKLSADVYSNMHVVIIGEGPAPDQRSPIMPRCLAPMKHVSVLRGGWPALVAALCDLDNSTDFLNWVAFCSPFSEKTIPKRSASQSSAASALLKPETLESLQVNWEESKKNMAKGWDSFGRSMSSAWKDLGAAAQKQKAAATAAAARRSNSATTESQGPAADPTGAPPTVTLNLNTVLTEQDKAAIAENMNKAKNVMAGWIAKSDKFIHDQQTKLVKQQEEKKREEERKRAETAAIIAAMQDGTAASTSTNGAKGTGRGGKQGPQSKSAAGAAGRVYDEDELSNDEDDNIFEIGDESSDDEVDDDGRVAEGDNSPKKEANQSPEQSCLRDASVMVGSLQRLQKGDVISWEENLVPAGARKFNCQKLTRQSRFDRKRPSPESVDTAEPTNWWNNAKKFASTLAAPFDPIVPVDRVIVLVVNQLLICEDLGDCKLKVKSNHRVQQIQRVSFAEDQPDRISFLYRNSPKCNTYKLLPMPGSPDKSTNEQLMSCLKQRLSSLNVGMRLTVTDGPPARPPAPGAKGKSDRGVDHDLLD</sequence>
<evidence type="ECO:0000256" key="1">
    <source>
        <dbReference type="SAM" id="Coils"/>
    </source>
</evidence>
<keyword evidence="1" id="KW-0175">Coiled coil</keyword>
<feature type="coiled-coil region" evidence="1">
    <location>
        <begin position="585"/>
        <end position="613"/>
    </location>
</feature>
<dbReference type="AlphaFoldDB" id="A0A7J6QJ47"/>
<keyword evidence="4" id="KW-1185">Reference proteome</keyword>
<feature type="compositionally biased region" description="Basic and acidic residues" evidence="2">
    <location>
        <begin position="682"/>
        <end position="696"/>
    </location>
</feature>
<evidence type="ECO:0000256" key="2">
    <source>
        <dbReference type="SAM" id="MobiDB-lite"/>
    </source>
</evidence>
<organism evidence="3 4">
    <name type="scientific">Perkinsus olseni</name>
    <name type="common">Perkinsus atlanticus</name>
    <dbReference type="NCBI Taxonomy" id="32597"/>
    <lineage>
        <taxon>Eukaryota</taxon>
        <taxon>Sar</taxon>
        <taxon>Alveolata</taxon>
        <taxon>Perkinsozoa</taxon>
        <taxon>Perkinsea</taxon>
        <taxon>Perkinsida</taxon>
        <taxon>Perkinsidae</taxon>
        <taxon>Perkinsus</taxon>
    </lineage>
</organism>
<dbReference type="EMBL" id="JABANO010032400">
    <property type="protein sequence ID" value="KAF4708644.1"/>
    <property type="molecule type" value="Genomic_DNA"/>
</dbReference>
<dbReference type="Proteomes" id="UP000553632">
    <property type="component" value="Unassembled WGS sequence"/>
</dbReference>
<feature type="region of interest" description="Disordered" evidence="2">
    <location>
        <begin position="882"/>
        <end position="910"/>
    </location>
</feature>
<evidence type="ECO:0000313" key="4">
    <source>
        <dbReference type="Proteomes" id="UP000553632"/>
    </source>
</evidence>